<dbReference type="InterPro" id="IPR012910">
    <property type="entry name" value="Plug_dom"/>
</dbReference>
<name>A0ABS8XXH2_9BURK</name>
<evidence type="ECO:0000256" key="10">
    <source>
        <dbReference type="PROSITE-ProRule" id="PRU01360"/>
    </source>
</evidence>
<keyword evidence="6 11" id="KW-0798">TonB box</keyword>
<dbReference type="Pfam" id="PF00593">
    <property type="entry name" value="TonB_dep_Rec_b-barrel"/>
    <property type="match status" value="1"/>
</dbReference>
<evidence type="ECO:0000256" key="6">
    <source>
        <dbReference type="ARBA" id="ARBA00023077"/>
    </source>
</evidence>
<evidence type="ECO:0000256" key="12">
    <source>
        <dbReference type="SAM" id="SignalP"/>
    </source>
</evidence>
<evidence type="ECO:0000256" key="2">
    <source>
        <dbReference type="ARBA" id="ARBA00009810"/>
    </source>
</evidence>
<evidence type="ECO:0000256" key="9">
    <source>
        <dbReference type="ARBA" id="ARBA00023237"/>
    </source>
</evidence>
<keyword evidence="12" id="KW-0732">Signal</keyword>
<evidence type="ECO:0000256" key="7">
    <source>
        <dbReference type="ARBA" id="ARBA00023136"/>
    </source>
</evidence>
<dbReference type="Proteomes" id="UP001200741">
    <property type="component" value="Unassembled WGS sequence"/>
</dbReference>
<evidence type="ECO:0000256" key="4">
    <source>
        <dbReference type="ARBA" id="ARBA00022452"/>
    </source>
</evidence>
<dbReference type="Pfam" id="PF07715">
    <property type="entry name" value="Plug"/>
    <property type="match status" value="1"/>
</dbReference>
<accession>A0ABS8XXH2</accession>
<keyword evidence="4 10" id="KW-1134">Transmembrane beta strand</keyword>
<protein>
    <submittedName>
        <fullName evidence="15">TonB-dependent receptor</fullName>
    </submittedName>
</protein>
<evidence type="ECO:0000256" key="1">
    <source>
        <dbReference type="ARBA" id="ARBA00004571"/>
    </source>
</evidence>
<evidence type="ECO:0000313" key="15">
    <source>
        <dbReference type="EMBL" id="MCE4556658.1"/>
    </source>
</evidence>
<keyword evidence="16" id="KW-1185">Reference proteome</keyword>
<dbReference type="Gene3D" id="2.40.170.20">
    <property type="entry name" value="TonB-dependent receptor, beta-barrel domain"/>
    <property type="match status" value="1"/>
</dbReference>
<gene>
    <name evidence="15" type="ORF">LXT13_19855</name>
</gene>
<evidence type="ECO:0000259" key="13">
    <source>
        <dbReference type="Pfam" id="PF00593"/>
    </source>
</evidence>
<dbReference type="InterPro" id="IPR036942">
    <property type="entry name" value="Beta-barrel_TonB_sf"/>
</dbReference>
<sequence length="948" mass="101673">MRFVVKGGRLRTLMGLGNLAMGMALCATVHAQDQASTTKSKADADGRTADEVMPVILVRGKRTLNMDIRRNRDDIQPYVVFDAEQIAKSGAQTIEGFLQANLPMNAQQTTNPQLGPQVSPEGRIDLRGLGSDQTLILVDGRRLPSISTGDSFRQANLNGISISQIERIEILPATASGIYGGGATGGVINIILKRDYSGFDVEASYGNAFNGGVGQNRLGISGGFSLEEGKTRVLFSASHANSNLLLSTQRNFARRGAQQQLRNDPTDPSVMLGGANICSTEDGTTCSTQSLQLKSGASLGSAFTSIPAKYTGAASDGGAALTDKAGQLQFDRAGVPIWSAPETNTFTVNARREFSPGIEAYVDFARDHSRDVLSSPSQILQYVPASASVNPFQQDVLSYLTLPSEQTQRQSLTNTRVYAGAIARLPHQWSAVVDYGWLRSTSSSTNSTVLGAASPAADETLQAAVFRDLLASPLSNAESLLSLFKQSGDMGNTLKTLSLRLSGPVVDLPGGKLTATALLERRDETSDDSVNTSDTGGASTFRWTPEARRKVDSQYLELRAPVISARNDVPFANLLELMVSVRHDGYRTEYSGSSIEVDSASGPFPPQTATVNSFGSTSNTLGLRYAPTRDITLRASRGTGFLPPDLGQIRSSAPTLFPSFLISLLDLRDPKLGNALIPGPLTVLAGGSSSLRPEKSKSTSMGVILTPRIMPGLRVSVDYTDIRKTDEVSKLPLNFFIDSEDAFPGRIVRGPGSGGLPGPITQIDSTLFNVASSRLKAFDLQAEYTLTNDALGQLRLHAAATHTKELSRSTTPGVPAVDRAGFSDGPLKWRGNIGVDWSSDAWSAGWNAQYYGSYRTCQSTLSDFSCKQWEMWQGAGKVSSQLYHDAYVSYDFFAAGGILRGTDITFAVNNLFNNQGPTISSAIAYSVGATSYLDPRLRRYTLSVRKHF</sequence>
<reference evidence="15 16" key="1">
    <citation type="submission" date="2021-12" db="EMBL/GenBank/DDBJ databases">
        <title>Genome seq of P8.</title>
        <authorList>
            <person name="Seo T."/>
        </authorList>
    </citation>
    <scope>NUCLEOTIDE SEQUENCE [LARGE SCALE GENOMIC DNA]</scope>
    <source>
        <strain evidence="15 16">P8</strain>
    </source>
</reference>
<dbReference type="InterPro" id="IPR039426">
    <property type="entry name" value="TonB-dep_rcpt-like"/>
</dbReference>
<feature type="signal peptide" evidence="12">
    <location>
        <begin position="1"/>
        <end position="31"/>
    </location>
</feature>
<dbReference type="RefSeq" id="WP_233373705.1">
    <property type="nucleotide sequence ID" value="NZ_JAJTWU010000008.1"/>
</dbReference>
<dbReference type="PANTHER" id="PTHR47234:SF1">
    <property type="entry name" value="TONB-DEPENDENT RECEPTOR"/>
    <property type="match status" value="1"/>
</dbReference>
<dbReference type="PROSITE" id="PS52016">
    <property type="entry name" value="TONB_DEPENDENT_REC_3"/>
    <property type="match status" value="1"/>
</dbReference>
<dbReference type="SUPFAM" id="SSF56935">
    <property type="entry name" value="Porins"/>
    <property type="match status" value="1"/>
</dbReference>
<proteinExistence type="inferred from homology"/>
<keyword evidence="7 10" id="KW-0472">Membrane</keyword>
<feature type="domain" description="TonB-dependent receptor plug" evidence="14">
    <location>
        <begin position="73"/>
        <end position="187"/>
    </location>
</feature>
<organism evidence="15 16">
    <name type="scientific">Pelomonas cellulosilytica</name>
    <dbReference type="NCBI Taxonomy" id="2906762"/>
    <lineage>
        <taxon>Bacteria</taxon>
        <taxon>Pseudomonadati</taxon>
        <taxon>Pseudomonadota</taxon>
        <taxon>Betaproteobacteria</taxon>
        <taxon>Burkholderiales</taxon>
        <taxon>Sphaerotilaceae</taxon>
        <taxon>Roseateles</taxon>
    </lineage>
</organism>
<feature type="chain" id="PRO_5045679857" evidence="12">
    <location>
        <begin position="32"/>
        <end position="948"/>
    </location>
</feature>
<evidence type="ECO:0000313" key="16">
    <source>
        <dbReference type="Proteomes" id="UP001200741"/>
    </source>
</evidence>
<keyword evidence="3 10" id="KW-0813">Transport</keyword>
<feature type="domain" description="TonB-dependent receptor-like beta-barrel" evidence="13">
    <location>
        <begin position="407"/>
        <end position="911"/>
    </location>
</feature>
<evidence type="ECO:0000256" key="11">
    <source>
        <dbReference type="RuleBase" id="RU003357"/>
    </source>
</evidence>
<evidence type="ECO:0000259" key="14">
    <source>
        <dbReference type="Pfam" id="PF07715"/>
    </source>
</evidence>
<comment type="caution">
    <text evidence="15">The sequence shown here is derived from an EMBL/GenBank/DDBJ whole genome shotgun (WGS) entry which is preliminary data.</text>
</comment>
<keyword evidence="5 10" id="KW-0812">Transmembrane</keyword>
<evidence type="ECO:0000256" key="8">
    <source>
        <dbReference type="ARBA" id="ARBA00023170"/>
    </source>
</evidence>
<evidence type="ECO:0000256" key="3">
    <source>
        <dbReference type="ARBA" id="ARBA00022448"/>
    </source>
</evidence>
<dbReference type="InterPro" id="IPR000531">
    <property type="entry name" value="Beta-barrel_TonB"/>
</dbReference>
<keyword evidence="9 10" id="KW-0998">Cell outer membrane</keyword>
<dbReference type="EMBL" id="JAJTWU010000008">
    <property type="protein sequence ID" value="MCE4556658.1"/>
    <property type="molecule type" value="Genomic_DNA"/>
</dbReference>
<dbReference type="InterPro" id="IPR037066">
    <property type="entry name" value="Plug_dom_sf"/>
</dbReference>
<evidence type="ECO:0000256" key="5">
    <source>
        <dbReference type="ARBA" id="ARBA00022692"/>
    </source>
</evidence>
<dbReference type="PANTHER" id="PTHR47234">
    <property type="match status" value="1"/>
</dbReference>
<dbReference type="Gene3D" id="2.170.130.10">
    <property type="entry name" value="TonB-dependent receptor, plug domain"/>
    <property type="match status" value="1"/>
</dbReference>
<comment type="subcellular location">
    <subcellularLocation>
        <location evidence="1 10">Cell outer membrane</location>
        <topology evidence="1 10">Multi-pass membrane protein</topology>
    </subcellularLocation>
</comment>
<keyword evidence="8 15" id="KW-0675">Receptor</keyword>
<comment type="similarity">
    <text evidence="2 10 11">Belongs to the TonB-dependent receptor family.</text>
</comment>